<keyword evidence="2" id="KW-1185">Reference proteome</keyword>
<sequence>MLGVIDRFEEEFAVVELDDGGMINIERNLVPKEAEEGYVLNMTDKITIDYEETEKRKKEIEELTEGLWDE</sequence>
<dbReference type="EMBL" id="JAPQES010000006">
    <property type="protein sequence ID" value="MCY6372133.1"/>
    <property type="molecule type" value="Genomic_DNA"/>
</dbReference>
<organism evidence="1 2">
    <name type="scientific">Clostridium ganghwense</name>
    <dbReference type="NCBI Taxonomy" id="312089"/>
    <lineage>
        <taxon>Bacteria</taxon>
        <taxon>Bacillati</taxon>
        <taxon>Bacillota</taxon>
        <taxon>Clostridia</taxon>
        <taxon>Eubacteriales</taxon>
        <taxon>Clostridiaceae</taxon>
        <taxon>Clostridium</taxon>
    </lineage>
</organism>
<name>A0ABT4CUL7_9CLOT</name>
<comment type="caution">
    <text evidence="1">The sequence shown here is derived from an EMBL/GenBank/DDBJ whole genome shotgun (WGS) entry which is preliminary data.</text>
</comment>
<accession>A0ABT4CUL7</accession>
<evidence type="ECO:0000313" key="2">
    <source>
        <dbReference type="Proteomes" id="UP001079657"/>
    </source>
</evidence>
<dbReference type="Proteomes" id="UP001079657">
    <property type="component" value="Unassembled WGS sequence"/>
</dbReference>
<dbReference type="Gene3D" id="6.20.120.50">
    <property type="match status" value="1"/>
</dbReference>
<gene>
    <name evidence="1" type="ORF">OXH55_16000</name>
</gene>
<proteinExistence type="predicted"/>
<dbReference type="InterPro" id="IPR021377">
    <property type="entry name" value="DUF3006"/>
</dbReference>
<dbReference type="Pfam" id="PF11213">
    <property type="entry name" value="DUF3006"/>
    <property type="match status" value="1"/>
</dbReference>
<dbReference type="RefSeq" id="WP_268051063.1">
    <property type="nucleotide sequence ID" value="NZ_JAPQES010000006.1"/>
</dbReference>
<reference evidence="1" key="1">
    <citation type="submission" date="2022-12" db="EMBL/GenBank/DDBJ databases">
        <authorList>
            <person name="Wang J."/>
        </authorList>
    </citation>
    <scope>NUCLEOTIDE SEQUENCE</scope>
    <source>
        <strain evidence="1">HY-42-06</strain>
    </source>
</reference>
<evidence type="ECO:0000313" key="1">
    <source>
        <dbReference type="EMBL" id="MCY6372133.1"/>
    </source>
</evidence>
<protein>
    <submittedName>
        <fullName evidence="1">DUF3006 domain-containing protein</fullName>
    </submittedName>
</protein>